<comment type="caution">
    <text evidence="2">The sequence shown here is derived from an EMBL/GenBank/DDBJ whole genome shotgun (WGS) entry which is preliminary data.</text>
</comment>
<gene>
    <name evidence="2" type="ORF">PLEPLA_LOCUS34591</name>
</gene>
<evidence type="ECO:0000313" key="2">
    <source>
        <dbReference type="EMBL" id="CAB1446873.1"/>
    </source>
</evidence>
<sequence>MSSSRSFDKLQVAVGNWVKPRVIHPPADRDNTTKSPKTETRGVNSSAAPGLRIEVELEFCLPQPPRRPQGGWKVMKTGQQGLDEMETPRERAVDIFSVGDFFADTREGIPGPALLITSSDQRANYTAGQLSMTN</sequence>
<keyword evidence="3" id="KW-1185">Reference proteome</keyword>
<protein>
    <submittedName>
        <fullName evidence="2">Uncharacterized protein</fullName>
    </submittedName>
</protein>
<reference evidence="2" key="1">
    <citation type="submission" date="2020-03" db="EMBL/GenBank/DDBJ databases">
        <authorList>
            <person name="Weist P."/>
        </authorList>
    </citation>
    <scope>NUCLEOTIDE SEQUENCE</scope>
</reference>
<organism evidence="2 3">
    <name type="scientific">Pleuronectes platessa</name>
    <name type="common">European plaice</name>
    <dbReference type="NCBI Taxonomy" id="8262"/>
    <lineage>
        <taxon>Eukaryota</taxon>
        <taxon>Metazoa</taxon>
        <taxon>Chordata</taxon>
        <taxon>Craniata</taxon>
        <taxon>Vertebrata</taxon>
        <taxon>Euteleostomi</taxon>
        <taxon>Actinopterygii</taxon>
        <taxon>Neopterygii</taxon>
        <taxon>Teleostei</taxon>
        <taxon>Neoteleostei</taxon>
        <taxon>Acanthomorphata</taxon>
        <taxon>Carangaria</taxon>
        <taxon>Pleuronectiformes</taxon>
        <taxon>Pleuronectoidei</taxon>
        <taxon>Pleuronectidae</taxon>
        <taxon>Pleuronectes</taxon>
    </lineage>
</organism>
<dbReference type="AlphaFoldDB" id="A0A9N7VCL5"/>
<feature type="region of interest" description="Disordered" evidence="1">
    <location>
        <begin position="19"/>
        <end position="48"/>
    </location>
</feature>
<accession>A0A9N7VCL5</accession>
<evidence type="ECO:0000256" key="1">
    <source>
        <dbReference type="SAM" id="MobiDB-lite"/>
    </source>
</evidence>
<dbReference type="Proteomes" id="UP001153269">
    <property type="component" value="Unassembled WGS sequence"/>
</dbReference>
<proteinExistence type="predicted"/>
<feature type="compositionally biased region" description="Basic and acidic residues" evidence="1">
    <location>
        <begin position="26"/>
        <end position="40"/>
    </location>
</feature>
<dbReference type="EMBL" id="CADEAL010003928">
    <property type="protein sequence ID" value="CAB1446873.1"/>
    <property type="molecule type" value="Genomic_DNA"/>
</dbReference>
<evidence type="ECO:0000313" key="3">
    <source>
        <dbReference type="Proteomes" id="UP001153269"/>
    </source>
</evidence>
<name>A0A9N7VCL5_PLEPL</name>